<reference evidence="1" key="1">
    <citation type="journal article" date="2015" name="Nature">
        <title>Complex archaea that bridge the gap between prokaryotes and eukaryotes.</title>
        <authorList>
            <person name="Spang A."/>
            <person name="Saw J.H."/>
            <person name="Jorgensen S.L."/>
            <person name="Zaremba-Niedzwiedzka K."/>
            <person name="Martijn J."/>
            <person name="Lind A.E."/>
            <person name="van Eijk R."/>
            <person name="Schleper C."/>
            <person name="Guy L."/>
            <person name="Ettema T.J."/>
        </authorList>
    </citation>
    <scope>NUCLEOTIDE SEQUENCE</scope>
</reference>
<sequence length="263" mass="30101">MTFSFEDLVNIGEIVADACLEVGDPDMRQLTPGWYRKTVKRALDELSFDVPFIKVVRDIVMPDDMKVSIPKGFYNIENIHIYTGTPDNIKYVENVYWKRNFQTRGGTIREDKWVASGYTANNHEHNITDPFFKVSALRQSPHNAYYFNTRNGIIYLSSACSGYDYVRIIGKGVATSELDIDKIKIVPPFAAEAVLLWTVERAARALKVNDSGNRRLRTIQTDAALQLDKYGFNGAWHEAKVRLGSLDKKKWRDLVEYSSKMTE</sequence>
<evidence type="ECO:0000313" key="1">
    <source>
        <dbReference type="EMBL" id="KKN85522.1"/>
    </source>
</evidence>
<protein>
    <submittedName>
        <fullName evidence="1">Uncharacterized protein</fullName>
    </submittedName>
</protein>
<organism evidence="1">
    <name type="scientific">marine sediment metagenome</name>
    <dbReference type="NCBI Taxonomy" id="412755"/>
    <lineage>
        <taxon>unclassified sequences</taxon>
        <taxon>metagenomes</taxon>
        <taxon>ecological metagenomes</taxon>
    </lineage>
</organism>
<name>A0A0F9UDQ7_9ZZZZ</name>
<dbReference type="AlphaFoldDB" id="A0A0F9UDQ7"/>
<proteinExistence type="predicted"/>
<comment type="caution">
    <text evidence="1">The sequence shown here is derived from an EMBL/GenBank/DDBJ whole genome shotgun (WGS) entry which is preliminary data.</text>
</comment>
<dbReference type="EMBL" id="LAZR01000158">
    <property type="protein sequence ID" value="KKN85522.1"/>
    <property type="molecule type" value="Genomic_DNA"/>
</dbReference>
<gene>
    <name evidence="1" type="ORF">LCGC14_0278450</name>
</gene>
<accession>A0A0F9UDQ7</accession>